<proteinExistence type="predicted"/>
<protein>
    <submittedName>
        <fullName evidence="1">SFRICE_005036</fullName>
    </submittedName>
</protein>
<gene>
    <name evidence="1" type="ORF">SFRICE_005036</name>
</gene>
<dbReference type="AlphaFoldDB" id="A0A2H1VNZ6"/>
<evidence type="ECO:0000313" key="1">
    <source>
        <dbReference type="EMBL" id="SOQ41974.1"/>
    </source>
</evidence>
<reference evidence="1" key="1">
    <citation type="submission" date="2016-07" db="EMBL/GenBank/DDBJ databases">
        <authorList>
            <person name="Bretaudeau A."/>
        </authorList>
    </citation>
    <scope>NUCLEOTIDE SEQUENCE</scope>
    <source>
        <strain evidence="1">Rice</strain>
        <tissue evidence="1">Whole body</tissue>
    </source>
</reference>
<dbReference type="EMBL" id="ODYU01003340">
    <property type="protein sequence ID" value="SOQ41974.1"/>
    <property type="molecule type" value="Genomic_DNA"/>
</dbReference>
<sequence>MFVISITRDNPESRKRRHAGRSYAHAFVSIYFCLRKRNGLANYESVDTLTFFCEPRKIIPRFLPALVEMTESGRLILTKNHPVSAPAFPVGALVNLLGNLLLRIRHQLYWGPAHTAYIPTKIYLTLYSCRSLGVL</sequence>
<name>A0A2H1VNZ6_SPOFR</name>
<accession>A0A2H1VNZ6</accession>
<organism evidence="1">
    <name type="scientific">Spodoptera frugiperda</name>
    <name type="common">Fall armyworm</name>
    <dbReference type="NCBI Taxonomy" id="7108"/>
    <lineage>
        <taxon>Eukaryota</taxon>
        <taxon>Metazoa</taxon>
        <taxon>Ecdysozoa</taxon>
        <taxon>Arthropoda</taxon>
        <taxon>Hexapoda</taxon>
        <taxon>Insecta</taxon>
        <taxon>Pterygota</taxon>
        <taxon>Neoptera</taxon>
        <taxon>Endopterygota</taxon>
        <taxon>Lepidoptera</taxon>
        <taxon>Glossata</taxon>
        <taxon>Ditrysia</taxon>
        <taxon>Noctuoidea</taxon>
        <taxon>Noctuidae</taxon>
        <taxon>Amphipyrinae</taxon>
        <taxon>Spodoptera</taxon>
    </lineage>
</organism>